<dbReference type="PANTHER" id="PTHR34220:SF7">
    <property type="entry name" value="SENSOR HISTIDINE KINASE YPDA"/>
    <property type="match status" value="1"/>
</dbReference>
<dbReference type="Pfam" id="PF00672">
    <property type="entry name" value="HAMP"/>
    <property type="match status" value="1"/>
</dbReference>
<feature type="transmembrane region" description="Helical" evidence="7">
    <location>
        <begin position="288"/>
        <end position="305"/>
    </location>
</feature>
<evidence type="ECO:0000256" key="7">
    <source>
        <dbReference type="SAM" id="Phobius"/>
    </source>
</evidence>
<dbReference type="Pfam" id="PF06580">
    <property type="entry name" value="His_kinase"/>
    <property type="match status" value="1"/>
</dbReference>
<protein>
    <submittedName>
        <fullName evidence="9">Sensor histidine kinase</fullName>
    </submittedName>
</protein>
<keyword evidence="3" id="KW-0597">Phosphoprotein</keyword>
<evidence type="ECO:0000256" key="2">
    <source>
        <dbReference type="ARBA" id="ARBA00022475"/>
    </source>
</evidence>
<dbReference type="InterPro" id="IPR003594">
    <property type="entry name" value="HATPase_dom"/>
</dbReference>
<feature type="domain" description="HAMP" evidence="8">
    <location>
        <begin position="308"/>
        <end position="360"/>
    </location>
</feature>
<dbReference type="Pfam" id="PF02518">
    <property type="entry name" value="HATPase_c"/>
    <property type="match status" value="1"/>
</dbReference>
<dbReference type="AlphaFoldDB" id="A0A5R9GHT1"/>
<dbReference type="CDD" id="cd06225">
    <property type="entry name" value="HAMP"/>
    <property type="match status" value="1"/>
</dbReference>
<evidence type="ECO:0000256" key="5">
    <source>
        <dbReference type="ARBA" id="ARBA00022777"/>
    </source>
</evidence>
<dbReference type="InterPro" id="IPR003660">
    <property type="entry name" value="HAMP_dom"/>
</dbReference>
<dbReference type="PROSITE" id="PS50885">
    <property type="entry name" value="HAMP"/>
    <property type="match status" value="1"/>
</dbReference>
<dbReference type="SMART" id="SM00304">
    <property type="entry name" value="HAMP"/>
    <property type="match status" value="1"/>
</dbReference>
<evidence type="ECO:0000259" key="8">
    <source>
        <dbReference type="PROSITE" id="PS50885"/>
    </source>
</evidence>
<dbReference type="SUPFAM" id="SSF55874">
    <property type="entry name" value="ATPase domain of HSP90 chaperone/DNA topoisomerase II/histidine kinase"/>
    <property type="match status" value="1"/>
</dbReference>
<keyword evidence="7" id="KW-1133">Transmembrane helix</keyword>
<evidence type="ECO:0000313" key="10">
    <source>
        <dbReference type="Proteomes" id="UP000309676"/>
    </source>
</evidence>
<evidence type="ECO:0000256" key="1">
    <source>
        <dbReference type="ARBA" id="ARBA00004651"/>
    </source>
</evidence>
<dbReference type="Proteomes" id="UP000309676">
    <property type="component" value="Unassembled WGS sequence"/>
</dbReference>
<keyword evidence="5 9" id="KW-0418">Kinase</keyword>
<dbReference type="EMBL" id="VCIW01000001">
    <property type="protein sequence ID" value="TLS54046.1"/>
    <property type="molecule type" value="Genomic_DNA"/>
</dbReference>
<evidence type="ECO:0000256" key="6">
    <source>
        <dbReference type="ARBA" id="ARBA00023136"/>
    </source>
</evidence>
<proteinExistence type="predicted"/>
<keyword evidence="6 7" id="KW-0472">Membrane</keyword>
<dbReference type="RefSeq" id="WP_138191770.1">
    <property type="nucleotide sequence ID" value="NZ_VCIW01000001.1"/>
</dbReference>
<dbReference type="InterPro" id="IPR036890">
    <property type="entry name" value="HATPase_C_sf"/>
</dbReference>
<organism evidence="9 10">
    <name type="scientific">Paenibacillus antri</name>
    <dbReference type="NCBI Taxonomy" id="2582848"/>
    <lineage>
        <taxon>Bacteria</taxon>
        <taxon>Bacillati</taxon>
        <taxon>Bacillota</taxon>
        <taxon>Bacilli</taxon>
        <taxon>Bacillales</taxon>
        <taxon>Paenibacillaceae</taxon>
        <taxon>Paenibacillus</taxon>
    </lineage>
</organism>
<feature type="transmembrane region" description="Helical" evidence="7">
    <location>
        <begin position="27"/>
        <end position="47"/>
    </location>
</feature>
<dbReference type="GO" id="GO:0000155">
    <property type="term" value="F:phosphorelay sensor kinase activity"/>
    <property type="evidence" value="ECO:0007669"/>
    <property type="project" value="InterPro"/>
</dbReference>
<keyword evidence="7" id="KW-0812">Transmembrane</keyword>
<dbReference type="InterPro" id="IPR050640">
    <property type="entry name" value="Bact_2-comp_sensor_kinase"/>
</dbReference>
<accession>A0A5R9GHT1</accession>
<comment type="subcellular location">
    <subcellularLocation>
        <location evidence="1">Cell membrane</location>
        <topology evidence="1">Multi-pass membrane protein</topology>
    </subcellularLocation>
</comment>
<dbReference type="Gene3D" id="3.30.565.10">
    <property type="entry name" value="Histidine kinase-like ATPase, C-terminal domain"/>
    <property type="match status" value="1"/>
</dbReference>
<dbReference type="Gene3D" id="6.10.340.10">
    <property type="match status" value="1"/>
</dbReference>
<evidence type="ECO:0000256" key="3">
    <source>
        <dbReference type="ARBA" id="ARBA00022553"/>
    </source>
</evidence>
<reference evidence="9 10" key="1">
    <citation type="submission" date="2019-05" db="EMBL/GenBank/DDBJ databases">
        <authorList>
            <person name="Narsing Rao M.P."/>
            <person name="Li W.J."/>
        </authorList>
    </citation>
    <scope>NUCLEOTIDE SEQUENCE [LARGE SCALE GENOMIC DNA]</scope>
    <source>
        <strain evidence="9 10">SYSU_K30003</strain>
    </source>
</reference>
<dbReference type="OrthoDB" id="9776552at2"/>
<name>A0A5R9GHT1_9BACL</name>
<comment type="caution">
    <text evidence="9">The sequence shown here is derived from an EMBL/GenBank/DDBJ whole genome shotgun (WGS) entry which is preliminary data.</text>
</comment>
<keyword evidence="10" id="KW-1185">Reference proteome</keyword>
<dbReference type="GO" id="GO:0005886">
    <property type="term" value="C:plasma membrane"/>
    <property type="evidence" value="ECO:0007669"/>
    <property type="project" value="UniProtKB-SubCell"/>
</dbReference>
<dbReference type="SUPFAM" id="SSF158472">
    <property type="entry name" value="HAMP domain-like"/>
    <property type="match status" value="1"/>
</dbReference>
<gene>
    <name evidence="9" type="ORF">FE782_01470</name>
</gene>
<dbReference type="PANTHER" id="PTHR34220">
    <property type="entry name" value="SENSOR HISTIDINE KINASE YPDA"/>
    <property type="match status" value="1"/>
</dbReference>
<keyword evidence="2" id="KW-1003">Cell membrane</keyword>
<evidence type="ECO:0000313" key="9">
    <source>
        <dbReference type="EMBL" id="TLS54046.1"/>
    </source>
</evidence>
<keyword evidence="4" id="KW-0808">Transferase</keyword>
<dbReference type="InterPro" id="IPR010559">
    <property type="entry name" value="Sig_transdc_His_kin_internal"/>
</dbReference>
<evidence type="ECO:0000256" key="4">
    <source>
        <dbReference type="ARBA" id="ARBA00022679"/>
    </source>
</evidence>
<sequence>MSIARSFYRLLDAVRKRMSNQRLRSKLFVVYLLVTILPISFLVAYSFHTVKEQLTRQAVDNIGSTIDQINNNIQNKLSMYSQIATLIYMDEQMRNYLSYRYEKNDLHYLDAYDYINDSLYKMLAMNPNMKSISIYTENKTLHSDGFFIKYMDDFPERLREETFAAEGNITSFLTRAADGEKTVTLARSLNYLSLNFPYGILTMEISERELYSLIEKETQNKTILLADERGDIITSGLENKAIANVSELDVSKTEFMIVTKTLPNGWRTVVLLPYATLLGDAQKASTNMLLISLACIGAAILLIFFTSRFMTKRIETLLQLIRKVERGTFELPDRAMGNDEIGQLSIALKRMALTIQDLIHDVYKKELLRNEAEMTSLQAQITPHFLYNTLASISALAIKHKTPHVHRMADELARFYRISLNKGKKCITLGDELKLTKHYVSIQKTRFEGMFRIHYALDESLFPYTTLKLIIQPFIENSINHAIWDDEAAINIVVRLAEDGDDVLISVVDDGAGMPRETAERLLAHAEDSDEPPAGYGIYNVNRRIRLAYGERYGVELHSRLGIGTAARIRIPKTTRFL</sequence>